<evidence type="ECO:0000256" key="2">
    <source>
        <dbReference type="SAM" id="SignalP"/>
    </source>
</evidence>
<proteinExistence type="predicted"/>
<dbReference type="EMBL" id="CADCVZ010000014">
    <property type="protein sequence ID" value="CAA9499099.1"/>
    <property type="molecule type" value="Genomic_DNA"/>
</dbReference>
<gene>
    <name evidence="3" type="ORF">AVDCRST_MAG09-556</name>
</gene>
<feature type="compositionally biased region" description="Basic and acidic residues" evidence="1">
    <location>
        <begin position="38"/>
        <end position="56"/>
    </location>
</feature>
<protein>
    <recommendedName>
        <fullName evidence="4">Secreted protein</fullName>
    </recommendedName>
</protein>
<feature type="region of interest" description="Disordered" evidence="1">
    <location>
        <begin position="22"/>
        <end position="66"/>
    </location>
</feature>
<feature type="chain" id="PRO_5026784122" description="Secreted protein" evidence="2">
    <location>
        <begin position="22"/>
        <end position="66"/>
    </location>
</feature>
<keyword evidence="2" id="KW-0732">Signal</keyword>
<name>A0A6J4SNY6_9SPHN</name>
<dbReference type="PROSITE" id="PS51257">
    <property type="entry name" value="PROKAR_LIPOPROTEIN"/>
    <property type="match status" value="1"/>
</dbReference>
<accession>A0A6J4SNY6</accession>
<reference evidence="3" key="1">
    <citation type="submission" date="2020-02" db="EMBL/GenBank/DDBJ databases">
        <authorList>
            <person name="Meier V. D."/>
        </authorList>
    </citation>
    <scope>NUCLEOTIDE SEQUENCE</scope>
    <source>
        <strain evidence="3">AVDCRST_MAG09</strain>
    </source>
</reference>
<organism evidence="3">
    <name type="scientific">uncultured Sphingomonas sp</name>
    <dbReference type="NCBI Taxonomy" id="158754"/>
    <lineage>
        <taxon>Bacteria</taxon>
        <taxon>Pseudomonadati</taxon>
        <taxon>Pseudomonadota</taxon>
        <taxon>Alphaproteobacteria</taxon>
        <taxon>Sphingomonadales</taxon>
        <taxon>Sphingomonadaceae</taxon>
        <taxon>Sphingomonas</taxon>
        <taxon>environmental samples</taxon>
    </lineage>
</organism>
<evidence type="ECO:0008006" key="4">
    <source>
        <dbReference type="Google" id="ProtNLM"/>
    </source>
</evidence>
<evidence type="ECO:0000313" key="3">
    <source>
        <dbReference type="EMBL" id="CAA9499099.1"/>
    </source>
</evidence>
<dbReference type="AlphaFoldDB" id="A0A6J4SNY6"/>
<sequence length="66" mass="6807">MIRPVASGILAVLLVACGSQGQDAIEPPSVSEAQSSDRLMDEAVRAADNAEGRSQDLPDANQGDGR</sequence>
<evidence type="ECO:0000256" key="1">
    <source>
        <dbReference type="SAM" id="MobiDB-lite"/>
    </source>
</evidence>
<feature type="signal peptide" evidence="2">
    <location>
        <begin position="1"/>
        <end position="21"/>
    </location>
</feature>